<dbReference type="Proteomes" id="UP001055879">
    <property type="component" value="Linkage Group LG07"/>
</dbReference>
<proteinExistence type="predicted"/>
<evidence type="ECO:0000313" key="1">
    <source>
        <dbReference type="EMBL" id="KAI3715930.1"/>
    </source>
</evidence>
<reference evidence="1 2" key="2">
    <citation type="journal article" date="2022" name="Mol. Ecol. Resour.">
        <title>The genomes of chicory, endive, great burdock and yacon provide insights into Asteraceae paleo-polyploidization history and plant inulin production.</title>
        <authorList>
            <person name="Fan W."/>
            <person name="Wang S."/>
            <person name="Wang H."/>
            <person name="Wang A."/>
            <person name="Jiang F."/>
            <person name="Liu H."/>
            <person name="Zhao H."/>
            <person name="Xu D."/>
            <person name="Zhang Y."/>
        </authorList>
    </citation>
    <scope>NUCLEOTIDE SEQUENCE [LARGE SCALE GENOMIC DNA]</scope>
    <source>
        <strain evidence="2">cv. Niubang</strain>
    </source>
</reference>
<organism evidence="1 2">
    <name type="scientific">Arctium lappa</name>
    <name type="common">Greater burdock</name>
    <name type="synonym">Lappa major</name>
    <dbReference type="NCBI Taxonomy" id="4217"/>
    <lineage>
        <taxon>Eukaryota</taxon>
        <taxon>Viridiplantae</taxon>
        <taxon>Streptophyta</taxon>
        <taxon>Embryophyta</taxon>
        <taxon>Tracheophyta</taxon>
        <taxon>Spermatophyta</taxon>
        <taxon>Magnoliopsida</taxon>
        <taxon>eudicotyledons</taxon>
        <taxon>Gunneridae</taxon>
        <taxon>Pentapetalae</taxon>
        <taxon>asterids</taxon>
        <taxon>campanulids</taxon>
        <taxon>Asterales</taxon>
        <taxon>Asteraceae</taxon>
        <taxon>Carduoideae</taxon>
        <taxon>Cardueae</taxon>
        <taxon>Arctiinae</taxon>
        <taxon>Arctium</taxon>
    </lineage>
</organism>
<evidence type="ECO:0000313" key="2">
    <source>
        <dbReference type="Proteomes" id="UP001055879"/>
    </source>
</evidence>
<accession>A0ACB9B5H0</accession>
<protein>
    <submittedName>
        <fullName evidence="1">Uncharacterized protein</fullName>
    </submittedName>
</protein>
<gene>
    <name evidence="1" type="ORF">L6452_22920</name>
</gene>
<reference evidence="2" key="1">
    <citation type="journal article" date="2022" name="Mol. Ecol. Resour.">
        <title>The genomes of chicory, endive, great burdock and yacon provide insights into Asteraceae palaeo-polyploidization history and plant inulin production.</title>
        <authorList>
            <person name="Fan W."/>
            <person name="Wang S."/>
            <person name="Wang H."/>
            <person name="Wang A."/>
            <person name="Jiang F."/>
            <person name="Liu H."/>
            <person name="Zhao H."/>
            <person name="Xu D."/>
            <person name="Zhang Y."/>
        </authorList>
    </citation>
    <scope>NUCLEOTIDE SEQUENCE [LARGE SCALE GENOMIC DNA]</scope>
    <source>
        <strain evidence="2">cv. Niubang</strain>
    </source>
</reference>
<sequence length="143" mass="16008">MGYSNNISLLVLATFMAILHFSQAQNSLQDFVNAHNRARAQVDCQLKHSQNRAYGENLAYGSGFDLAGMCAVNMWVGEKANYNYNSNTCALGKGKVWGHYTHVVWCKSVRLGCARVKCNNGAWFVTCNYDPPGNYVGKKPYRR</sequence>
<keyword evidence="2" id="KW-1185">Reference proteome</keyword>
<dbReference type="EMBL" id="CM042053">
    <property type="protein sequence ID" value="KAI3715930.1"/>
    <property type="molecule type" value="Genomic_DNA"/>
</dbReference>
<comment type="caution">
    <text evidence="1">The sequence shown here is derived from an EMBL/GenBank/DDBJ whole genome shotgun (WGS) entry which is preliminary data.</text>
</comment>
<name>A0ACB9B5H0_ARCLA</name>